<feature type="compositionally biased region" description="Low complexity" evidence="1">
    <location>
        <begin position="561"/>
        <end position="600"/>
    </location>
</feature>
<comment type="caution">
    <text evidence="2">The sequence shown here is derived from an EMBL/GenBank/DDBJ whole genome shotgun (WGS) entry which is preliminary data.</text>
</comment>
<feature type="region of interest" description="Disordered" evidence="1">
    <location>
        <begin position="701"/>
        <end position="749"/>
    </location>
</feature>
<reference evidence="2 3" key="1">
    <citation type="journal article" date="2015" name="Plant Cell">
        <title>Oil accumulation by the oleaginous diatom Fistulifera solaris as revealed by the genome and transcriptome.</title>
        <authorList>
            <person name="Tanaka T."/>
            <person name="Maeda Y."/>
            <person name="Veluchamy A."/>
            <person name="Tanaka M."/>
            <person name="Abida H."/>
            <person name="Marechal E."/>
            <person name="Bowler C."/>
            <person name="Muto M."/>
            <person name="Sunaga Y."/>
            <person name="Tanaka M."/>
            <person name="Yoshino T."/>
            <person name="Taniguchi T."/>
            <person name="Fukuda Y."/>
            <person name="Nemoto M."/>
            <person name="Matsumoto M."/>
            <person name="Wong P.S."/>
            <person name="Aburatani S."/>
            <person name="Fujibuchi W."/>
        </authorList>
    </citation>
    <scope>NUCLEOTIDE SEQUENCE [LARGE SCALE GENOMIC DNA]</scope>
    <source>
        <strain evidence="2 3">JPCC DA0580</strain>
    </source>
</reference>
<feature type="compositionally biased region" description="Pro residues" evidence="1">
    <location>
        <begin position="701"/>
        <end position="716"/>
    </location>
</feature>
<proteinExistence type="predicted"/>
<feature type="compositionally biased region" description="Low complexity" evidence="1">
    <location>
        <begin position="717"/>
        <end position="749"/>
    </location>
</feature>
<evidence type="ECO:0000313" key="2">
    <source>
        <dbReference type="EMBL" id="GAX11323.1"/>
    </source>
</evidence>
<keyword evidence="3" id="KW-1185">Reference proteome</keyword>
<feature type="compositionally biased region" description="Low complexity" evidence="1">
    <location>
        <begin position="634"/>
        <end position="648"/>
    </location>
</feature>
<evidence type="ECO:0000256" key="1">
    <source>
        <dbReference type="SAM" id="MobiDB-lite"/>
    </source>
</evidence>
<feature type="compositionally biased region" description="Polar residues" evidence="1">
    <location>
        <begin position="548"/>
        <end position="560"/>
    </location>
</feature>
<organism evidence="2 3">
    <name type="scientific">Fistulifera solaris</name>
    <name type="common">Oleaginous diatom</name>
    <dbReference type="NCBI Taxonomy" id="1519565"/>
    <lineage>
        <taxon>Eukaryota</taxon>
        <taxon>Sar</taxon>
        <taxon>Stramenopiles</taxon>
        <taxon>Ochrophyta</taxon>
        <taxon>Bacillariophyta</taxon>
        <taxon>Bacillariophyceae</taxon>
        <taxon>Bacillariophycidae</taxon>
        <taxon>Naviculales</taxon>
        <taxon>Naviculaceae</taxon>
        <taxon>Fistulifera</taxon>
    </lineage>
</organism>
<dbReference type="InParanoid" id="A0A1Z5JBE2"/>
<dbReference type="Proteomes" id="UP000198406">
    <property type="component" value="Unassembled WGS sequence"/>
</dbReference>
<name>A0A1Z5JBE2_FISSO</name>
<accession>A0A1Z5JBE2</accession>
<evidence type="ECO:0000313" key="3">
    <source>
        <dbReference type="Proteomes" id="UP000198406"/>
    </source>
</evidence>
<feature type="compositionally biased region" description="Polar residues" evidence="1">
    <location>
        <begin position="527"/>
        <end position="539"/>
    </location>
</feature>
<dbReference type="EMBL" id="BDSP01000040">
    <property type="protein sequence ID" value="GAX11323.1"/>
    <property type="molecule type" value="Genomic_DNA"/>
</dbReference>
<feature type="region of interest" description="Disordered" evidence="1">
    <location>
        <begin position="508"/>
        <end position="652"/>
    </location>
</feature>
<sequence>MVGFAESVTVFDANNESRELPLHPDGKFYDAKDNQDTLSSESMHLSEGDEDPSFMDAYSDLPDGMISFSALNKSAGDLWDGSFESFTSEASMSHSHDALGKTARMENSMSLEDIPMLVDATNANGSGGSLGSPPKKGEEEEEDPTRQFVKQMGYGLMLQGGMYFAMDPLMRLGKRLLNNQNNEEDVVEDAAAAHVMVNRSGNLQHGMLNRGGDFSSFAQAGAHESSRNMTGAFVVQQDVTAQVMKQAMIQAAQTAGASVGQGAATITVAASAGATAGGATAVAAGGAAAAATMSAKFAVGVAIGSIIAAGGLGGATLGSYMAEEEMKINVPKPVFAENELVAYKFDTLDLASGIAPSVSPESFVEDLGSLGLEPTPSPGDDLSYDILPSRSPLSFPASEPPTNKPSFGGIPSPVTAPIPTVPGNIGVPTSALPGSPIVSPGLAPFPVLSPTFGFPLASPQTMTSPIAMFTNTPTGGFVLVPAPTTGSDIQTPFAGTTASPTNTFGFSPTATAATPRPSMTMVVPSVPTGQSMPTSQPFPTGSAPAGQSFPTGNAPASQSFPTGSAPTGPSFPTGTGPTSPVVPPTVVSPTVASPVSSPGTISPPSPTTIATTDNPTQSQTQRPTEAPSRALTESPTRSPTTSPTSSPTNAPVLAPVTSPVLAPNPVPSPVFVPVPSPVFVPVPSPVFVPVPSPVVVPVNPPSMSPTPSPSAGPPSSPSADPTSPPSVKTTSSPLPTVDPTTFLTAAPTTPGPVGTITGWSLVDGLGTVLIASLTEGQTISTVTYGTDLKVQAIISTANGPVGSVSLVVSNNGGGGSNTIWDKVPPFQTSNSFLSYASVKIKGTPLPSSTNQGNKGTQVELNLLIVNT</sequence>
<dbReference type="AlphaFoldDB" id="A0A1Z5JBE2"/>
<feature type="region of interest" description="Disordered" evidence="1">
    <location>
        <begin position="120"/>
        <end position="145"/>
    </location>
</feature>
<feature type="compositionally biased region" description="Polar residues" evidence="1">
    <location>
        <begin position="613"/>
        <end position="623"/>
    </location>
</feature>
<gene>
    <name evidence="2" type="ORF">FisN_15Lh253</name>
</gene>
<protein>
    <submittedName>
        <fullName evidence="2">Uncharacterized protein</fullName>
    </submittedName>
</protein>